<evidence type="ECO:0000313" key="1">
    <source>
        <dbReference type="EMBL" id="UTX43692.1"/>
    </source>
</evidence>
<sequence>MDCVISSQNAFIVDRVLQAVGGSTILIDTTNEITLQMITPDRALVLNLSLEKSFFTSLSLKNGCALIPIQKFYIKKMRQLKITTNEYVVVFEYVFDKYALRRRVFHSQSALFTIDFKIDCTGEINSNVMGLALKEIGDNLATLRVANNTGEICSEETRMRFPLAFHTDFCVEVIGGNLKSVFEVSDLFIKMLINYGSSNSSINFVLLGNGARASFFVAAIHNSIGNRT</sequence>
<dbReference type="EMBL" id="CP119069">
    <property type="protein sequence ID" value="WEL39168.1"/>
    <property type="molecule type" value="Genomic_DNA"/>
</dbReference>
<gene>
    <name evidence="1" type="ORF">GPU96_08g14600</name>
    <name evidence="2" type="ORF">PFJ87_08g00250</name>
</gene>
<reference evidence="2 4" key="2">
    <citation type="submission" date="2023-02" db="EMBL/GenBank/DDBJ databases">
        <title>Encephalitozoon hellem ATCC 50451 complete genome.</title>
        <authorList>
            <person name="Mascarenhas dos Santos A.C."/>
            <person name="Julian A.T."/>
            <person name="Pombert J.-F."/>
        </authorList>
    </citation>
    <scope>NUCLEOTIDE SEQUENCE [LARGE SCALE GENOMIC DNA]</scope>
    <source>
        <strain evidence="2 4">ATCC 50451</strain>
    </source>
</reference>
<dbReference type="AlphaFoldDB" id="A0A9Q9C6Y3"/>
<evidence type="ECO:0000313" key="4">
    <source>
        <dbReference type="Proteomes" id="UP001217963"/>
    </source>
</evidence>
<dbReference type="Proteomes" id="UP001059546">
    <property type="component" value="Chromosome VIII"/>
</dbReference>
<dbReference type="OrthoDB" id="2191577at2759"/>
<protein>
    <submittedName>
        <fullName evidence="2">Checkpoint protein Hus1</fullName>
    </submittedName>
    <submittedName>
        <fullName evidence="1">DNA polymerase sliding clamp</fullName>
    </submittedName>
</protein>
<organism evidence="1 3">
    <name type="scientific">Encephalitozoon hellem</name>
    <name type="common">Microsporidian parasite</name>
    <dbReference type="NCBI Taxonomy" id="27973"/>
    <lineage>
        <taxon>Eukaryota</taxon>
        <taxon>Fungi</taxon>
        <taxon>Fungi incertae sedis</taxon>
        <taxon>Microsporidia</taxon>
        <taxon>Unikaryonidae</taxon>
        <taxon>Encephalitozoon</taxon>
    </lineage>
</organism>
<proteinExistence type="predicted"/>
<name>A0A9Q9C6Y3_ENCHE</name>
<keyword evidence="4" id="KW-1185">Reference proteome</keyword>
<accession>A0A9Q9C6Y3</accession>
<dbReference type="EMBL" id="CP075154">
    <property type="protein sequence ID" value="UTX43692.1"/>
    <property type="molecule type" value="Genomic_DNA"/>
</dbReference>
<evidence type="ECO:0000313" key="2">
    <source>
        <dbReference type="EMBL" id="WEL39168.1"/>
    </source>
</evidence>
<dbReference type="Proteomes" id="UP001217963">
    <property type="component" value="Chromosome VIII"/>
</dbReference>
<reference evidence="1" key="1">
    <citation type="submission" date="2021-05" db="EMBL/GenBank/DDBJ databases">
        <title>Encephalitozoon hellem ATCC 50604 Complete Genome.</title>
        <authorList>
            <person name="Mascarenhas dos Santos A.C."/>
            <person name="Julian A.T."/>
            <person name="Pombert J.-F."/>
        </authorList>
    </citation>
    <scope>NUCLEOTIDE SEQUENCE</scope>
    <source>
        <strain evidence="1">ATCC 50604</strain>
    </source>
</reference>
<evidence type="ECO:0000313" key="3">
    <source>
        <dbReference type="Proteomes" id="UP001059546"/>
    </source>
</evidence>